<reference evidence="1 2" key="1">
    <citation type="journal article" date="2015" name="Nature">
        <title>rRNA introns, odd ribosomes, and small enigmatic genomes across a large radiation of phyla.</title>
        <authorList>
            <person name="Brown C.T."/>
            <person name="Hug L.A."/>
            <person name="Thomas B.C."/>
            <person name="Sharon I."/>
            <person name="Castelle C.J."/>
            <person name="Singh A."/>
            <person name="Wilkins M.J."/>
            <person name="Williams K.H."/>
            <person name="Banfield J.F."/>
        </authorList>
    </citation>
    <scope>NUCLEOTIDE SEQUENCE [LARGE SCALE GENOMIC DNA]</scope>
</reference>
<sequence>MAFIRSKKIKGQTYYYIVENRLVGGDVRQKVLLYLGKADSLLEKLKKRGGRGAG</sequence>
<dbReference type="Proteomes" id="UP000033966">
    <property type="component" value="Unassembled WGS sequence"/>
</dbReference>
<dbReference type="AlphaFoldDB" id="A0A0G1P4G8"/>
<comment type="caution">
    <text evidence="1">The sequence shown here is derived from an EMBL/GenBank/DDBJ whole genome shotgun (WGS) entry which is preliminary data.</text>
</comment>
<gene>
    <name evidence="1" type="ORF">UW92_C0014G0009</name>
</gene>
<name>A0A0G1P4G8_9BACT</name>
<dbReference type="EMBL" id="LCKF01000014">
    <property type="protein sequence ID" value="KKT91309.1"/>
    <property type="molecule type" value="Genomic_DNA"/>
</dbReference>
<organism evidence="1 2">
    <name type="scientific">Candidatus Jorgensenbacteria bacterium GW2011_GWA2_45_13</name>
    <dbReference type="NCBI Taxonomy" id="1618662"/>
    <lineage>
        <taxon>Bacteria</taxon>
        <taxon>Candidatus Joergenseniibacteriota</taxon>
    </lineage>
</organism>
<evidence type="ECO:0000313" key="1">
    <source>
        <dbReference type="EMBL" id="KKT91309.1"/>
    </source>
</evidence>
<evidence type="ECO:0000313" key="2">
    <source>
        <dbReference type="Proteomes" id="UP000033966"/>
    </source>
</evidence>
<accession>A0A0G1P4G8</accession>
<protein>
    <submittedName>
        <fullName evidence="1">Transposase-like protein</fullName>
    </submittedName>
</protein>
<proteinExistence type="predicted"/>